<dbReference type="Proteomes" id="UP001515683">
    <property type="component" value="Unassembled WGS sequence"/>
</dbReference>
<sequence length="146" mass="16614">MNKKLEEKMLLLRARHTYKNLSGIDKISFDLNIDNTTASLMEGVNSLNKIENINKSLIIPHPIIKDELIKKLIMLSHKTSDFSCCFIFEGELKVSASGYDFNAFLSSIIDIDGTYDINIILENPIGILSVIDNEYDIHIYYKEIGL</sequence>
<protein>
    <submittedName>
        <fullName evidence="1">Uncharacterized protein</fullName>
    </submittedName>
</protein>
<comment type="caution">
    <text evidence="1">The sequence shown here is derived from an EMBL/GenBank/DDBJ whole genome shotgun (WGS) entry which is preliminary data.</text>
</comment>
<keyword evidence="2" id="KW-1185">Reference proteome</keyword>
<evidence type="ECO:0000313" key="2">
    <source>
        <dbReference type="Proteomes" id="UP001515683"/>
    </source>
</evidence>
<dbReference type="RefSeq" id="WP_167016160.1">
    <property type="nucleotide sequence ID" value="NZ_VWXF01000006.1"/>
</dbReference>
<accession>A0ABX0RDH5</accession>
<organism evidence="1 2">
    <name type="scientific">Candidatus Pantoea multigeneris</name>
    <dbReference type="NCBI Taxonomy" id="2608357"/>
    <lineage>
        <taxon>Bacteria</taxon>
        <taxon>Pseudomonadati</taxon>
        <taxon>Pseudomonadota</taxon>
        <taxon>Gammaproteobacteria</taxon>
        <taxon>Enterobacterales</taxon>
        <taxon>Erwiniaceae</taxon>
        <taxon>Pantoea</taxon>
    </lineage>
</organism>
<reference evidence="1 2" key="1">
    <citation type="journal article" date="2019" name="bioRxiv">
        <title>Bacteria contribute to plant secondary compound degradation in a generalist herbivore system.</title>
        <authorList>
            <person name="Francoeur C.B."/>
            <person name="Khadempour L."/>
            <person name="Moreira-Soto R.D."/>
            <person name="Gotting K."/>
            <person name="Book A.J."/>
            <person name="Pinto-Tomas A.A."/>
            <person name="Keefover-Ring K."/>
            <person name="Currie C.R."/>
        </authorList>
    </citation>
    <scope>NUCLEOTIDE SEQUENCE [LARGE SCALE GENOMIC DNA]</scope>
    <source>
        <strain evidence="1">Acro-835</strain>
    </source>
</reference>
<dbReference type="EMBL" id="VWXF01000006">
    <property type="protein sequence ID" value="NIF23097.1"/>
    <property type="molecule type" value="Genomic_DNA"/>
</dbReference>
<gene>
    <name evidence="1" type="ORF">F3J40_16030</name>
</gene>
<proteinExistence type="predicted"/>
<evidence type="ECO:0000313" key="1">
    <source>
        <dbReference type="EMBL" id="NIF23097.1"/>
    </source>
</evidence>
<name>A0ABX0RDH5_9GAMM</name>